<dbReference type="GO" id="GO:0003677">
    <property type="term" value="F:DNA binding"/>
    <property type="evidence" value="ECO:0007669"/>
    <property type="project" value="UniProtKB-KW"/>
</dbReference>
<reference evidence="13 14" key="1">
    <citation type="submission" date="2018-01" db="EMBL/GenBank/DDBJ databases">
        <title>The draft genome sequence of Cohaesibacter sp. H1304.</title>
        <authorList>
            <person name="Wang N.-N."/>
            <person name="Du Z.-J."/>
        </authorList>
    </citation>
    <scope>NUCLEOTIDE SEQUENCE [LARGE SCALE GENOMIC DNA]</scope>
    <source>
        <strain evidence="13 14">H1304</strain>
    </source>
</reference>
<dbReference type="NCBIfam" id="NF009118">
    <property type="entry name" value="PRK12469.1"/>
    <property type="match status" value="1"/>
</dbReference>
<accession>A0A2N5XMW3</accession>
<feature type="domain" description="RNA polymerase sigma factor 54 core-binding" evidence="12">
    <location>
        <begin position="173"/>
        <end position="360"/>
    </location>
</feature>
<dbReference type="PIRSF" id="PIRSF000774">
    <property type="entry name" value="RpoN"/>
    <property type="match status" value="1"/>
</dbReference>
<dbReference type="InterPro" id="IPR000394">
    <property type="entry name" value="RNA_pol_sigma_54"/>
</dbReference>
<comment type="caution">
    <text evidence="13">The sequence shown here is derived from an EMBL/GenBank/DDBJ whole genome shotgun (WGS) entry which is preliminary data.</text>
</comment>
<dbReference type="Pfam" id="PF00309">
    <property type="entry name" value="Sigma54_AID"/>
    <property type="match status" value="1"/>
</dbReference>
<keyword evidence="8 9" id="KW-0804">Transcription</keyword>
<gene>
    <name evidence="13" type="primary">rpoN</name>
    <name evidence="13" type="ORF">C0081_17350</name>
</gene>
<dbReference type="Pfam" id="PF04552">
    <property type="entry name" value="Sigma54_DBD"/>
    <property type="match status" value="1"/>
</dbReference>
<dbReference type="InterPro" id="IPR007634">
    <property type="entry name" value="RNA_pol_sigma_54_DNA-bd"/>
</dbReference>
<evidence type="ECO:0000256" key="5">
    <source>
        <dbReference type="ARBA" id="ARBA00023015"/>
    </source>
</evidence>
<feature type="region of interest" description="Disordered" evidence="10">
    <location>
        <begin position="50"/>
        <end position="119"/>
    </location>
</feature>
<keyword evidence="7 9" id="KW-0238">DNA-binding</keyword>
<feature type="region of interest" description="Disordered" evidence="10">
    <location>
        <begin position="135"/>
        <end position="158"/>
    </location>
</feature>
<evidence type="ECO:0000256" key="3">
    <source>
        <dbReference type="ARBA" id="ARBA00022679"/>
    </source>
</evidence>
<keyword evidence="14" id="KW-1185">Reference proteome</keyword>
<evidence type="ECO:0000259" key="11">
    <source>
        <dbReference type="Pfam" id="PF04552"/>
    </source>
</evidence>
<dbReference type="GO" id="GO:0006352">
    <property type="term" value="P:DNA-templated transcription initiation"/>
    <property type="evidence" value="ECO:0007669"/>
    <property type="project" value="InterPro"/>
</dbReference>
<evidence type="ECO:0000256" key="6">
    <source>
        <dbReference type="ARBA" id="ARBA00023082"/>
    </source>
</evidence>
<proteinExistence type="inferred from homology"/>
<dbReference type="Gene3D" id="1.10.10.1330">
    <property type="entry name" value="RNA polymerase sigma-54 factor, core-binding domain"/>
    <property type="match status" value="1"/>
</dbReference>
<dbReference type="Proteomes" id="UP000234881">
    <property type="component" value="Unassembled WGS sequence"/>
</dbReference>
<dbReference type="RefSeq" id="WP_101535111.1">
    <property type="nucleotide sequence ID" value="NZ_PKUQ01000042.1"/>
</dbReference>
<evidence type="ECO:0000256" key="10">
    <source>
        <dbReference type="SAM" id="MobiDB-lite"/>
    </source>
</evidence>
<dbReference type="NCBIfam" id="TIGR02395">
    <property type="entry name" value="rpoN_sigma"/>
    <property type="match status" value="1"/>
</dbReference>
<keyword evidence="4 9" id="KW-0548">Nucleotidyltransferase</keyword>
<comment type="function">
    <text evidence="9">Sigma factors are initiation factors that promote the attachment of RNA polymerase to specific initiation sites and are then released.</text>
</comment>
<evidence type="ECO:0000256" key="8">
    <source>
        <dbReference type="ARBA" id="ARBA00023163"/>
    </source>
</evidence>
<keyword evidence="5 9" id="KW-0805">Transcription regulation</keyword>
<evidence type="ECO:0000313" key="14">
    <source>
        <dbReference type="Proteomes" id="UP000234881"/>
    </source>
</evidence>
<dbReference type="InterPro" id="IPR038709">
    <property type="entry name" value="RpoN_core-bd_sf"/>
</dbReference>
<evidence type="ECO:0000256" key="4">
    <source>
        <dbReference type="ARBA" id="ARBA00022695"/>
    </source>
</evidence>
<evidence type="ECO:0000256" key="7">
    <source>
        <dbReference type="ARBA" id="ARBA00023125"/>
    </source>
</evidence>
<evidence type="ECO:0000256" key="2">
    <source>
        <dbReference type="ARBA" id="ARBA00022478"/>
    </source>
</evidence>
<feature type="compositionally biased region" description="Basic and acidic residues" evidence="10">
    <location>
        <begin position="135"/>
        <end position="145"/>
    </location>
</feature>
<dbReference type="GO" id="GO:0016987">
    <property type="term" value="F:sigma factor activity"/>
    <property type="evidence" value="ECO:0007669"/>
    <property type="project" value="UniProtKB-KW"/>
</dbReference>
<dbReference type="PANTHER" id="PTHR32248">
    <property type="entry name" value="RNA POLYMERASE SIGMA-54 FACTOR"/>
    <property type="match status" value="1"/>
</dbReference>
<dbReference type="PROSITE" id="PS50044">
    <property type="entry name" value="SIGMA54_3"/>
    <property type="match status" value="1"/>
</dbReference>
<dbReference type="GO" id="GO:0016779">
    <property type="term" value="F:nucleotidyltransferase activity"/>
    <property type="evidence" value="ECO:0007669"/>
    <property type="project" value="UniProtKB-KW"/>
</dbReference>
<organism evidence="13 14">
    <name type="scientific">Cohaesibacter celericrescens</name>
    <dbReference type="NCBI Taxonomy" id="2067669"/>
    <lineage>
        <taxon>Bacteria</taxon>
        <taxon>Pseudomonadati</taxon>
        <taxon>Pseudomonadota</taxon>
        <taxon>Alphaproteobacteria</taxon>
        <taxon>Hyphomicrobiales</taxon>
        <taxon>Cohaesibacteraceae</taxon>
    </lineage>
</organism>
<dbReference type="PROSITE" id="PS00718">
    <property type="entry name" value="SIGMA54_2"/>
    <property type="match status" value="1"/>
</dbReference>
<dbReference type="OrthoDB" id="9814402at2"/>
<protein>
    <recommendedName>
        <fullName evidence="9">RNA polymerase sigma-54 factor</fullName>
    </recommendedName>
</protein>
<evidence type="ECO:0000259" key="12">
    <source>
        <dbReference type="Pfam" id="PF04963"/>
    </source>
</evidence>
<evidence type="ECO:0000313" key="13">
    <source>
        <dbReference type="EMBL" id="PLW75869.1"/>
    </source>
</evidence>
<sequence length="542" mass="59827">MALTPRLDIRQSQSLVMTPQLMQAIQLLQMSNLDLVAYVQKELESNPLLEATSGDYANEPTPAEERGEVGGSETNQAVGVNVEAVSNPDGMTRTDTSGRSGDSNDSSATPDLSDQLGESRPEQIEAISNDLDARLDNVFPDDHGPAEQAGPQLNDPWMSAPMRNGGVNPDYDLEAVLAGELSLANHLEQQLTTAIFEPTRRIIGQFLINELDDFGYLQTDLALVANRLGVETNEVEATLEILQTFEPSGVFARSLSECLAIQLKELNRYDPAIACLLDNLELLAKRDYATLRKLCAVDEDDLTEMVAEIRALNPRPGSAFGHLTVQPVIPDVFVKQASDGGWRLELNSETLPRVLVNRTYYAEINQTTSGKKEKEFLVDCLQSANWLVRSLDQRAQTILKVATEIVKQQDAFFAYGVTHLKPLNLRTIADAIEMHESTVSRVTSNKYIATNRGTFEMKYFFTSAISATQGGDSHSAESVKHHIRQAIDAELPAKVLSDDALVTLLRESGIDIARRTVAKYREAMHIPSSVQRRREKKAAFAK</sequence>
<feature type="compositionally biased region" description="Polar residues" evidence="10">
    <location>
        <begin position="93"/>
        <end position="112"/>
    </location>
</feature>
<dbReference type="GO" id="GO:0001216">
    <property type="term" value="F:DNA-binding transcription activator activity"/>
    <property type="evidence" value="ECO:0007669"/>
    <property type="project" value="InterPro"/>
</dbReference>
<dbReference type="PROSITE" id="PS00717">
    <property type="entry name" value="SIGMA54_1"/>
    <property type="match status" value="1"/>
</dbReference>
<dbReference type="GO" id="GO:0000428">
    <property type="term" value="C:DNA-directed RNA polymerase complex"/>
    <property type="evidence" value="ECO:0007669"/>
    <property type="project" value="UniProtKB-KW"/>
</dbReference>
<dbReference type="Pfam" id="PF04963">
    <property type="entry name" value="Sigma54_CBD"/>
    <property type="match status" value="1"/>
</dbReference>
<dbReference type="Gene3D" id="1.10.10.60">
    <property type="entry name" value="Homeodomain-like"/>
    <property type="match status" value="1"/>
</dbReference>
<dbReference type="PRINTS" id="PR00045">
    <property type="entry name" value="SIGMA54FCT"/>
</dbReference>
<feature type="domain" description="RNA polymerase sigma factor 54 DNA-binding" evidence="11">
    <location>
        <begin position="375"/>
        <end position="534"/>
    </location>
</feature>
<comment type="similarity">
    <text evidence="1 9">Belongs to the sigma-54 factor family.</text>
</comment>
<dbReference type="PANTHER" id="PTHR32248:SF4">
    <property type="entry name" value="RNA POLYMERASE SIGMA-54 FACTOR"/>
    <property type="match status" value="1"/>
</dbReference>
<keyword evidence="6 9" id="KW-0731">Sigma factor</keyword>
<evidence type="ECO:0000256" key="9">
    <source>
        <dbReference type="PIRNR" id="PIRNR000774"/>
    </source>
</evidence>
<dbReference type="AlphaFoldDB" id="A0A2N5XMW3"/>
<keyword evidence="3 9" id="KW-0808">Transferase</keyword>
<keyword evidence="2 9" id="KW-0240">DNA-directed RNA polymerase</keyword>
<evidence type="ECO:0000256" key="1">
    <source>
        <dbReference type="ARBA" id="ARBA00008798"/>
    </source>
</evidence>
<dbReference type="EMBL" id="PKUQ01000042">
    <property type="protein sequence ID" value="PLW75869.1"/>
    <property type="molecule type" value="Genomic_DNA"/>
</dbReference>
<name>A0A2N5XMW3_9HYPH</name>
<dbReference type="NCBIfam" id="NF004596">
    <property type="entry name" value="PRK05932.1-3"/>
    <property type="match status" value="1"/>
</dbReference>
<dbReference type="InterPro" id="IPR007046">
    <property type="entry name" value="RNA_pol_sigma_54_core-bd"/>
</dbReference>